<evidence type="ECO:0000313" key="2">
    <source>
        <dbReference type="EMBL" id="SEM40083.1"/>
    </source>
</evidence>
<keyword evidence="1" id="KW-1133">Transmembrane helix</keyword>
<sequence>MRTPQRDHWLWGVVTILVGLVVVTLGSLLLLITTAIATFLFGWFALPVPLVALVAAFAVLSKRLNRTGAAGWCPECGGVLSPAVIEPARFDASDELRLRAVYTCAVLGHRSWRWADEGGPLRTEREER</sequence>
<evidence type="ECO:0000256" key="1">
    <source>
        <dbReference type="SAM" id="Phobius"/>
    </source>
</evidence>
<feature type="transmembrane region" description="Helical" evidence="1">
    <location>
        <begin position="9"/>
        <end position="32"/>
    </location>
</feature>
<keyword evidence="1" id="KW-0812">Transmembrane</keyword>
<dbReference type="AlphaFoldDB" id="A0A1H7Y268"/>
<keyword evidence="3" id="KW-1185">Reference proteome</keyword>
<accession>A0A1H7Y268</accession>
<evidence type="ECO:0000313" key="3">
    <source>
        <dbReference type="Proteomes" id="UP000183015"/>
    </source>
</evidence>
<keyword evidence="1" id="KW-0472">Membrane</keyword>
<reference evidence="3" key="1">
    <citation type="submission" date="2016-10" db="EMBL/GenBank/DDBJ databases">
        <authorList>
            <person name="Varghese N."/>
        </authorList>
    </citation>
    <scope>NUCLEOTIDE SEQUENCE [LARGE SCALE GENOMIC DNA]</scope>
    <source>
        <strain evidence="3">DSM 45096 / BCRC 16803 / CGMCC 4.1857 / CIP 109030 / JCM 12277 / KCTC 19219 / NBRC 100920 / 33214</strain>
    </source>
</reference>
<dbReference type="RefSeq" id="WP_042457828.1">
    <property type="nucleotide sequence ID" value="NZ_BBPN01000049.1"/>
</dbReference>
<dbReference type="STRING" id="235985.SAMN05414137_12667"/>
<protein>
    <submittedName>
        <fullName evidence="2">Uncharacterized protein</fullName>
    </submittedName>
</protein>
<organism evidence="2 3">
    <name type="scientific">Streptacidiphilus jiangxiensis</name>
    <dbReference type="NCBI Taxonomy" id="235985"/>
    <lineage>
        <taxon>Bacteria</taxon>
        <taxon>Bacillati</taxon>
        <taxon>Actinomycetota</taxon>
        <taxon>Actinomycetes</taxon>
        <taxon>Kitasatosporales</taxon>
        <taxon>Streptomycetaceae</taxon>
        <taxon>Streptacidiphilus</taxon>
    </lineage>
</organism>
<feature type="transmembrane region" description="Helical" evidence="1">
    <location>
        <begin position="38"/>
        <end position="60"/>
    </location>
</feature>
<name>A0A1H7Y268_STRJI</name>
<dbReference type="EMBL" id="FOAZ01000026">
    <property type="protein sequence ID" value="SEM40083.1"/>
    <property type="molecule type" value="Genomic_DNA"/>
</dbReference>
<gene>
    <name evidence="2" type="ORF">SAMN05414137_12667</name>
</gene>
<proteinExistence type="predicted"/>
<dbReference type="Proteomes" id="UP000183015">
    <property type="component" value="Unassembled WGS sequence"/>
</dbReference>